<dbReference type="UniPathway" id="UPA00327"/>
<accession>A0A1R3RW67</accession>
<dbReference type="GO" id="GO:0035835">
    <property type="term" value="P:indole alkaloid biosynthetic process"/>
    <property type="evidence" value="ECO:0007669"/>
    <property type="project" value="UniProtKB-UniPathway"/>
</dbReference>
<keyword evidence="3" id="KW-0017">Alkaloid metabolism</keyword>
<dbReference type="SUPFAM" id="SSF51735">
    <property type="entry name" value="NAD(P)-binding Rossmann-fold domains"/>
    <property type="match status" value="1"/>
</dbReference>
<evidence type="ECO:0008006" key="7">
    <source>
        <dbReference type="Google" id="ProtNLM"/>
    </source>
</evidence>
<dbReference type="STRING" id="602072.A0A1R3RW67"/>
<dbReference type="InterPro" id="IPR036291">
    <property type="entry name" value="NAD(P)-bd_dom_sf"/>
</dbReference>
<gene>
    <name evidence="5" type="ORF">ASPCADRAFT_41776</name>
</gene>
<comment type="pathway">
    <text evidence="1">Alkaloid biosynthesis; ergot alkaloid biosynthesis.</text>
</comment>
<keyword evidence="6" id="KW-1185">Reference proteome</keyword>
<dbReference type="InterPro" id="IPR051604">
    <property type="entry name" value="Ergot_Alk_Oxidoreductase"/>
</dbReference>
<dbReference type="AlphaFoldDB" id="A0A1R3RW67"/>
<protein>
    <recommendedName>
        <fullName evidence="7">NAD(P)-binding domain-containing protein</fullName>
    </recommendedName>
</protein>
<dbReference type="InterPro" id="IPR019901">
    <property type="entry name" value="Ergot_alkaloid_biosynthesis"/>
</dbReference>
<evidence type="ECO:0000256" key="3">
    <source>
        <dbReference type="ARBA" id="ARBA00022589"/>
    </source>
</evidence>
<keyword evidence="4" id="KW-0560">Oxidoreductase</keyword>
<sequence>MTILILGGRGKTATRLSALLQDAQIPFIVGTSSPISIGIYPSAHFNWLDRETWEAVFNRTDSPISAIYLVGAHAPEFIPPMLEFIDEAYSRGVKRFVLLSASTTKKGDAMMGEAHAYLDAFEDIRYVVLRPTWFMENHIEDPHLSWIKADNRIYSATGAGKIPFVSADDIARVAFVALTESHLFPQKEHEYMVLGPELLSYAKMAESLGDVLGRKITHVSLSEDEFARVLVEKAGLPADFARMLAMMEGAVAEGSEERLSDDVERLTGRPPVRFVDFAREKRECWM</sequence>
<evidence type="ECO:0000256" key="2">
    <source>
        <dbReference type="ARBA" id="ARBA00005372"/>
    </source>
</evidence>
<evidence type="ECO:0000256" key="1">
    <source>
        <dbReference type="ARBA" id="ARBA00005107"/>
    </source>
</evidence>
<reference evidence="6" key="1">
    <citation type="journal article" date="2017" name="Genome Biol.">
        <title>Comparative genomics reveals high biological diversity and specific adaptations in the industrially and medically important fungal genus Aspergillus.</title>
        <authorList>
            <person name="de Vries R.P."/>
            <person name="Riley R."/>
            <person name="Wiebenga A."/>
            <person name="Aguilar-Osorio G."/>
            <person name="Amillis S."/>
            <person name="Uchima C.A."/>
            <person name="Anderluh G."/>
            <person name="Asadollahi M."/>
            <person name="Askin M."/>
            <person name="Barry K."/>
            <person name="Battaglia E."/>
            <person name="Bayram O."/>
            <person name="Benocci T."/>
            <person name="Braus-Stromeyer S.A."/>
            <person name="Caldana C."/>
            <person name="Canovas D."/>
            <person name="Cerqueira G.C."/>
            <person name="Chen F."/>
            <person name="Chen W."/>
            <person name="Choi C."/>
            <person name="Clum A."/>
            <person name="Dos Santos R.A."/>
            <person name="Damasio A.R."/>
            <person name="Diallinas G."/>
            <person name="Emri T."/>
            <person name="Fekete E."/>
            <person name="Flipphi M."/>
            <person name="Freyberg S."/>
            <person name="Gallo A."/>
            <person name="Gournas C."/>
            <person name="Habgood R."/>
            <person name="Hainaut M."/>
            <person name="Harispe M.L."/>
            <person name="Henrissat B."/>
            <person name="Hilden K.S."/>
            <person name="Hope R."/>
            <person name="Hossain A."/>
            <person name="Karabika E."/>
            <person name="Karaffa L."/>
            <person name="Karanyi Z."/>
            <person name="Krasevec N."/>
            <person name="Kuo A."/>
            <person name="Kusch H."/>
            <person name="LaButti K."/>
            <person name="Lagendijk E.L."/>
            <person name="Lapidus A."/>
            <person name="Levasseur A."/>
            <person name="Lindquist E."/>
            <person name="Lipzen A."/>
            <person name="Logrieco A.F."/>
            <person name="MacCabe A."/>
            <person name="Maekelae M.R."/>
            <person name="Malavazi I."/>
            <person name="Melin P."/>
            <person name="Meyer V."/>
            <person name="Mielnichuk N."/>
            <person name="Miskei M."/>
            <person name="Molnar A.P."/>
            <person name="Mule G."/>
            <person name="Ngan C.Y."/>
            <person name="Orejas M."/>
            <person name="Orosz E."/>
            <person name="Ouedraogo J.P."/>
            <person name="Overkamp K.M."/>
            <person name="Park H.-S."/>
            <person name="Perrone G."/>
            <person name="Piumi F."/>
            <person name="Punt P.J."/>
            <person name="Ram A.F."/>
            <person name="Ramon A."/>
            <person name="Rauscher S."/>
            <person name="Record E."/>
            <person name="Riano-Pachon D.M."/>
            <person name="Robert V."/>
            <person name="Roehrig J."/>
            <person name="Ruller R."/>
            <person name="Salamov A."/>
            <person name="Salih N.S."/>
            <person name="Samson R.A."/>
            <person name="Sandor E."/>
            <person name="Sanguinetti M."/>
            <person name="Schuetze T."/>
            <person name="Sepcic K."/>
            <person name="Shelest E."/>
            <person name="Sherlock G."/>
            <person name="Sophianopoulou V."/>
            <person name="Squina F.M."/>
            <person name="Sun H."/>
            <person name="Susca A."/>
            <person name="Todd R.B."/>
            <person name="Tsang A."/>
            <person name="Unkles S.E."/>
            <person name="van de Wiele N."/>
            <person name="van Rossen-Uffink D."/>
            <person name="Oliveira J.V."/>
            <person name="Vesth T.C."/>
            <person name="Visser J."/>
            <person name="Yu J.-H."/>
            <person name="Zhou M."/>
            <person name="Andersen M.R."/>
            <person name="Archer D.B."/>
            <person name="Baker S.E."/>
            <person name="Benoit I."/>
            <person name="Brakhage A.A."/>
            <person name="Braus G.H."/>
            <person name="Fischer R."/>
            <person name="Frisvad J.C."/>
            <person name="Goldman G.H."/>
            <person name="Houbraken J."/>
            <person name="Oakley B."/>
            <person name="Pocsi I."/>
            <person name="Scazzocchio C."/>
            <person name="Seiboth B."/>
            <person name="vanKuyk P.A."/>
            <person name="Wortman J."/>
            <person name="Dyer P.S."/>
            <person name="Grigoriev I.V."/>
        </authorList>
    </citation>
    <scope>NUCLEOTIDE SEQUENCE [LARGE SCALE GENOMIC DNA]</scope>
    <source>
        <strain evidence="6">ITEM 5010</strain>
    </source>
</reference>
<evidence type="ECO:0000313" key="6">
    <source>
        <dbReference type="Proteomes" id="UP000188318"/>
    </source>
</evidence>
<name>A0A1R3RW67_ASPC5</name>
<dbReference type="OMA" id="WTISRPG"/>
<dbReference type="Gene3D" id="3.40.50.720">
    <property type="entry name" value="NAD(P)-binding Rossmann-like Domain"/>
    <property type="match status" value="1"/>
</dbReference>
<comment type="similarity">
    <text evidence="2">Belongs to the fgaFS/easG family.</text>
</comment>
<dbReference type="PANTHER" id="PTHR43162:SF1">
    <property type="entry name" value="PRESTALK A DIFFERENTIATION PROTEIN A"/>
    <property type="match status" value="1"/>
</dbReference>
<evidence type="ECO:0000313" key="5">
    <source>
        <dbReference type="EMBL" id="OOF98721.1"/>
    </source>
</evidence>
<dbReference type="OrthoDB" id="9997102at2759"/>
<proteinExistence type="inferred from homology"/>
<organism evidence="5 6">
    <name type="scientific">Aspergillus carbonarius (strain ITEM 5010)</name>
    <dbReference type="NCBI Taxonomy" id="602072"/>
    <lineage>
        <taxon>Eukaryota</taxon>
        <taxon>Fungi</taxon>
        <taxon>Dikarya</taxon>
        <taxon>Ascomycota</taxon>
        <taxon>Pezizomycotina</taxon>
        <taxon>Eurotiomycetes</taxon>
        <taxon>Eurotiomycetidae</taxon>
        <taxon>Eurotiales</taxon>
        <taxon>Aspergillaceae</taxon>
        <taxon>Aspergillus</taxon>
        <taxon>Aspergillus subgen. Circumdati</taxon>
    </lineage>
</organism>
<dbReference type="Gene3D" id="3.90.25.10">
    <property type="entry name" value="UDP-galactose 4-epimerase, domain 1"/>
    <property type="match status" value="1"/>
</dbReference>
<dbReference type="Proteomes" id="UP000188318">
    <property type="component" value="Unassembled WGS sequence"/>
</dbReference>
<dbReference type="PANTHER" id="PTHR43162">
    <property type="match status" value="1"/>
</dbReference>
<dbReference type="GO" id="GO:0016491">
    <property type="term" value="F:oxidoreductase activity"/>
    <property type="evidence" value="ECO:0007669"/>
    <property type="project" value="UniProtKB-KW"/>
</dbReference>
<evidence type="ECO:0000256" key="4">
    <source>
        <dbReference type="ARBA" id="ARBA00023002"/>
    </source>
</evidence>
<dbReference type="EMBL" id="KV907495">
    <property type="protein sequence ID" value="OOF98721.1"/>
    <property type="molecule type" value="Genomic_DNA"/>
</dbReference>
<dbReference type="NCBIfam" id="TIGR03649">
    <property type="entry name" value="ergot_EASG"/>
    <property type="match status" value="1"/>
</dbReference>
<dbReference type="VEuPathDB" id="FungiDB:ASPCADRAFT_41776"/>